<keyword evidence="3" id="KW-1185">Reference proteome</keyword>
<evidence type="ECO:0000313" key="3">
    <source>
        <dbReference type="Proteomes" id="UP000283458"/>
    </source>
</evidence>
<dbReference type="Proteomes" id="UP000283458">
    <property type="component" value="Unassembled WGS sequence"/>
</dbReference>
<sequence>MIHRVQERFGHARQRRLARDAKGPHEDDSRPPSPITDRVSANRVGEASPLLAFQFRARSHKRPTLLGRAERLLFFSGAAESNPPLAPVGQTGPSPGGKAARRTVKA</sequence>
<name>A0A418VQ77_9PROT</name>
<dbReference type="EMBL" id="QYUL01000004">
    <property type="protein sequence ID" value="RJF78412.1"/>
    <property type="molecule type" value="Genomic_DNA"/>
</dbReference>
<feature type="region of interest" description="Disordered" evidence="1">
    <location>
        <begin position="1"/>
        <end position="42"/>
    </location>
</feature>
<feature type="compositionally biased region" description="Basic and acidic residues" evidence="1">
    <location>
        <begin position="1"/>
        <end position="10"/>
    </location>
</feature>
<feature type="compositionally biased region" description="Basic and acidic residues" evidence="1">
    <location>
        <begin position="17"/>
        <end position="30"/>
    </location>
</feature>
<organism evidence="2 3">
    <name type="scientific">Azospirillum cavernae</name>
    <dbReference type="NCBI Taxonomy" id="2320860"/>
    <lineage>
        <taxon>Bacteria</taxon>
        <taxon>Pseudomonadati</taxon>
        <taxon>Pseudomonadota</taxon>
        <taxon>Alphaproteobacteria</taxon>
        <taxon>Rhodospirillales</taxon>
        <taxon>Azospirillaceae</taxon>
        <taxon>Azospirillum</taxon>
    </lineage>
</organism>
<evidence type="ECO:0000313" key="2">
    <source>
        <dbReference type="EMBL" id="RJF78412.1"/>
    </source>
</evidence>
<feature type="region of interest" description="Disordered" evidence="1">
    <location>
        <begin position="78"/>
        <end position="106"/>
    </location>
</feature>
<evidence type="ECO:0000256" key="1">
    <source>
        <dbReference type="SAM" id="MobiDB-lite"/>
    </source>
</evidence>
<dbReference type="AlphaFoldDB" id="A0A418VQ77"/>
<comment type="caution">
    <text evidence="2">The sequence shown here is derived from an EMBL/GenBank/DDBJ whole genome shotgun (WGS) entry which is preliminary data.</text>
</comment>
<accession>A0A418VQ77</accession>
<gene>
    <name evidence="2" type="ORF">D3877_25330</name>
</gene>
<reference evidence="2 3" key="1">
    <citation type="submission" date="2018-09" db="EMBL/GenBank/DDBJ databases">
        <authorList>
            <person name="Zhu H."/>
        </authorList>
    </citation>
    <scope>NUCLEOTIDE SEQUENCE [LARGE SCALE GENOMIC DNA]</scope>
    <source>
        <strain evidence="2 3">K2W22B-5</strain>
    </source>
</reference>
<protein>
    <submittedName>
        <fullName evidence="2">Uncharacterized protein</fullName>
    </submittedName>
</protein>
<proteinExistence type="predicted"/>